<dbReference type="InterPro" id="IPR039537">
    <property type="entry name" value="Retrotran_Ty1/copia-like"/>
</dbReference>
<dbReference type="AlphaFoldDB" id="A0A2H6ND44"/>
<dbReference type="InterPro" id="IPR036397">
    <property type="entry name" value="RNaseH_sf"/>
</dbReference>
<keyword evidence="1" id="KW-1133">Transmembrane helix</keyword>
<name>A0A2H6ND44_9SAUR</name>
<protein>
    <recommendedName>
        <fullName evidence="2">Integrase catalytic domain-containing protein</fullName>
    </recommendedName>
</protein>
<evidence type="ECO:0000256" key="1">
    <source>
        <dbReference type="SAM" id="Phobius"/>
    </source>
</evidence>
<dbReference type="EMBL" id="IACI01080432">
    <property type="protein sequence ID" value="LAA29880.1"/>
    <property type="molecule type" value="Transcribed_RNA"/>
</dbReference>
<reference evidence="3" key="2">
    <citation type="submission" date="2017-12" db="EMBL/GenBank/DDBJ databases">
        <title>Coralsnake Venomics: Analyses of Venom Gland Transcriptomes and Proteomes of Six Brazilian Taxa.</title>
        <authorList>
            <person name="Aird S.D."/>
            <person name="Jorge da Silva N."/>
            <person name="Qiu L."/>
            <person name="Villar-Briones A."/>
            <person name="Aparecida-Saddi V."/>
            <person name="Campos-Telles M.P."/>
            <person name="Grau M."/>
            <person name="Mikheyev A.S."/>
        </authorList>
    </citation>
    <scope>NUCLEOTIDE SEQUENCE</scope>
    <source>
        <tissue evidence="3">Venom_gland</tissue>
    </source>
</reference>
<keyword evidence="1" id="KW-0812">Transmembrane</keyword>
<dbReference type="InterPro" id="IPR001584">
    <property type="entry name" value="Integrase_cat-core"/>
</dbReference>
<sequence>MMLKQAGIEHKRSAPYTPQHNAFVERRGQMLQAMAHTMLSDSGLPDTLWGEAMCPNHVLNNVVNTTTGELPFARWNGRKPNLSYLHTFGAPAWVHIPSQVRRKGQHRARELVFVGMKLTIDCLDSGMKAQQIFTVVLMLNFLSMLVVIRARIQQ</sequence>
<reference evidence="3" key="1">
    <citation type="submission" date="2017-07" db="EMBL/GenBank/DDBJ databases">
        <authorList>
            <person name="Mikheyev A."/>
            <person name="Grau M."/>
        </authorList>
    </citation>
    <scope>NUCLEOTIDE SEQUENCE</scope>
    <source>
        <tissue evidence="3">Venom_gland</tissue>
    </source>
</reference>
<dbReference type="GO" id="GO:0015074">
    <property type="term" value="P:DNA integration"/>
    <property type="evidence" value="ECO:0007669"/>
    <property type="project" value="InterPro"/>
</dbReference>
<proteinExistence type="predicted"/>
<accession>A0A2H6ND44</accession>
<evidence type="ECO:0000259" key="2">
    <source>
        <dbReference type="PROSITE" id="PS50994"/>
    </source>
</evidence>
<organism evidence="3">
    <name type="scientific">Micrurus carvalhoi</name>
    <dbReference type="NCBI Taxonomy" id="3147026"/>
    <lineage>
        <taxon>Eukaryota</taxon>
        <taxon>Metazoa</taxon>
        <taxon>Chordata</taxon>
        <taxon>Craniata</taxon>
        <taxon>Vertebrata</taxon>
        <taxon>Euteleostomi</taxon>
        <taxon>Lepidosauria</taxon>
        <taxon>Squamata</taxon>
        <taxon>Bifurcata</taxon>
        <taxon>Unidentata</taxon>
        <taxon>Episquamata</taxon>
        <taxon>Toxicofera</taxon>
        <taxon>Serpentes</taxon>
        <taxon>Colubroidea</taxon>
        <taxon>Elapidae</taxon>
        <taxon>Elapinae</taxon>
        <taxon>Micrurus</taxon>
    </lineage>
</organism>
<dbReference type="PANTHER" id="PTHR42648:SF28">
    <property type="entry name" value="TRANSPOSON-ENCODED PROTEIN WITH RIBONUCLEASE H-LIKE AND RETROVIRUS ZINC FINGER-LIKE DOMAINS"/>
    <property type="match status" value="1"/>
</dbReference>
<feature type="domain" description="Integrase catalytic" evidence="2">
    <location>
        <begin position="1"/>
        <end position="79"/>
    </location>
</feature>
<evidence type="ECO:0000313" key="3">
    <source>
        <dbReference type="EMBL" id="LAA29880.1"/>
    </source>
</evidence>
<dbReference type="PROSITE" id="PS50994">
    <property type="entry name" value="INTEGRASE"/>
    <property type="match status" value="1"/>
</dbReference>
<dbReference type="Gene3D" id="3.30.420.10">
    <property type="entry name" value="Ribonuclease H-like superfamily/Ribonuclease H"/>
    <property type="match status" value="1"/>
</dbReference>
<dbReference type="InterPro" id="IPR012337">
    <property type="entry name" value="RNaseH-like_sf"/>
</dbReference>
<feature type="transmembrane region" description="Helical" evidence="1">
    <location>
        <begin position="132"/>
        <end position="152"/>
    </location>
</feature>
<keyword evidence="1" id="KW-0472">Membrane</keyword>
<dbReference type="PANTHER" id="PTHR42648">
    <property type="entry name" value="TRANSPOSASE, PUTATIVE-RELATED"/>
    <property type="match status" value="1"/>
</dbReference>
<dbReference type="GO" id="GO:0003676">
    <property type="term" value="F:nucleic acid binding"/>
    <property type="evidence" value="ECO:0007669"/>
    <property type="project" value="InterPro"/>
</dbReference>
<dbReference type="SUPFAM" id="SSF53098">
    <property type="entry name" value="Ribonuclease H-like"/>
    <property type="match status" value="1"/>
</dbReference>